<dbReference type="Proteomes" id="UP000434223">
    <property type="component" value="Unassembled WGS sequence"/>
</dbReference>
<organism evidence="4 5">
    <name type="scientific">Hungatella hathewayi</name>
    <dbReference type="NCBI Taxonomy" id="154046"/>
    <lineage>
        <taxon>Bacteria</taxon>
        <taxon>Bacillati</taxon>
        <taxon>Bacillota</taxon>
        <taxon>Clostridia</taxon>
        <taxon>Lachnospirales</taxon>
        <taxon>Lachnospiraceae</taxon>
        <taxon>Hungatella</taxon>
    </lineage>
</organism>
<dbReference type="RefSeq" id="WP_055651224.1">
    <property type="nucleotide sequence ID" value="NZ_CZAZ01000023.1"/>
</dbReference>
<dbReference type="EMBL" id="WNME01000005">
    <property type="protein sequence ID" value="MUB63512.1"/>
    <property type="molecule type" value="Genomic_DNA"/>
</dbReference>
<dbReference type="GO" id="GO:0019877">
    <property type="term" value="P:diaminopimelate biosynthetic process"/>
    <property type="evidence" value="ECO:0007669"/>
    <property type="project" value="UniProtKB-ARBA"/>
</dbReference>
<dbReference type="Gene3D" id="3.40.630.10">
    <property type="entry name" value="Zn peptidases"/>
    <property type="match status" value="1"/>
</dbReference>
<dbReference type="Pfam" id="PF01546">
    <property type="entry name" value="Peptidase_M20"/>
    <property type="match status" value="1"/>
</dbReference>
<dbReference type="GO" id="GO:0050118">
    <property type="term" value="F:N-acetyldiaminopimelate deacetylase activity"/>
    <property type="evidence" value="ECO:0007669"/>
    <property type="project" value="UniProtKB-ARBA"/>
</dbReference>
<sequence>MSYLDRAKELAPAIVKDRRVLHSKPELGMNLEHTVDYVYNRLKEMGYEPQRIGGGVCALAGVPGKTLLLRADMDALPMEEESGLPFASQNPGAAHCCGHDLHTAMLLGAAQILKEHENELKGTVKLMFQPGEETLCGARAMIDAGILTNPSVDAAVAFHVNSGVPAGAVLAFQGPTAASNDSFTITVTGKGCHGSRPDEGVDPIAIACHIHTALQELQARELKAGEIGVMTIGSIHGGTTFNVIPEEVKMQGTIRTFDNEVREKLRARMQEICEGVAGAFRGSAKVSFEPAYAVPMVCDRELAAEIKDSLCELFSEKQVRFVDKSFPGSEDFSFIAQQVPASFLVLGARIEEKEVYGQHHPKVQFNEKCLPVGAAAYAYAAVSWLEKQSRKTQEEG</sequence>
<protein>
    <submittedName>
        <fullName evidence="4">Amidohydrolase</fullName>
    </submittedName>
</protein>
<evidence type="ECO:0000313" key="4">
    <source>
        <dbReference type="EMBL" id="MUB63512.1"/>
    </source>
</evidence>
<feature type="binding site" evidence="2">
    <location>
        <position position="359"/>
    </location>
    <ligand>
        <name>Mn(2+)</name>
        <dbReference type="ChEBI" id="CHEBI:29035"/>
        <label>2</label>
    </ligand>
</feature>
<dbReference type="PIRSF" id="PIRSF005962">
    <property type="entry name" value="Pept_M20D_amidohydro"/>
    <property type="match status" value="1"/>
</dbReference>
<keyword evidence="2" id="KW-0479">Metal-binding</keyword>
<dbReference type="CDD" id="cd03886">
    <property type="entry name" value="M20_Acy1"/>
    <property type="match status" value="1"/>
</dbReference>
<dbReference type="InterPro" id="IPR036264">
    <property type="entry name" value="Bact_exopeptidase_dim_dom"/>
</dbReference>
<keyword evidence="1" id="KW-0378">Hydrolase</keyword>
<feature type="binding site" evidence="2">
    <location>
        <position position="159"/>
    </location>
    <ligand>
        <name>Mn(2+)</name>
        <dbReference type="ChEBI" id="CHEBI:29035"/>
        <label>2</label>
    </ligand>
</feature>
<dbReference type="InterPro" id="IPR002933">
    <property type="entry name" value="Peptidase_M20"/>
</dbReference>
<keyword evidence="2" id="KW-0464">Manganese</keyword>
<dbReference type="Gene3D" id="3.30.70.360">
    <property type="match status" value="1"/>
</dbReference>
<dbReference type="NCBIfam" id="TIGR01891">
    <property type="entry name" value="amidohydrolases"/>
    <property type="match status" value="1"/>
</dbReference>
<feature type="binding site" evidence="2">
    <location>
        <position position="99"/>
    </location>
    <ligand>
        <name>Mn(2+)</name>
        <dbReference type="ChEBI" id="CHEBI:29035"/>
        <label>2</label>
    </ligand>
</feature>
<accession>A0AAW9WJH9</accession>
<evidence type="ECO:0000313" key="5">
    <source>
        <dbReference type="Proteomes" id="UP000434223"/>
    </source>
</evidence>
<gene>
    <name evidence="4" type="ORF">GNE07_10610</name>
</gene>
<proteinExistence type="predicted"/>
<evidence type="ECO:0000259" key="3">
    <source>
        <dbReference type="Pfam" id="PF07687"/>
    </source>
</evidence>
<name>A0AAW9WJH9_9FIRM</name>
<feature type="binding site" evidence="2">
    <location>
        <position position="133"/>
    </location>
    <ligand>
        <name>Mn(2+)</name>
        <dbReference type="ChEBI" id="CHEBI:29035"/>
        <label>2</label>
    </ligand>
</feature>
<dbReference type="SUPFAM" id="SSF55031">
    <property type="entry name" value="Bacterial exopeptidase dimerisation domain"/>
    <property type="match status" value="1"/>
</dbReference>
<comment type="caution">
    <text evidence="4">The sequence shown here is derived from an EMBL/GenBank/DDBJ whole genome shotgun (WGS) entry which is preliminary data.</text>
</comment>
<feature type="domain" description="Peptidase M20 dimerisation" evidence="3">
    <location>
        <begin position="182"/>
        <end position="275"/>
    </location>
</feature>
<dbReference type="GO" id="GO:0046872">
    <property type="term" value="F:metal ion binding"/>
    <property type="evidence" value="ECO:0007669"/>
    <property type="project" value="UniProtKB-KW"/>
</dbReference>
<dbReference type="PANTHER" id="PTHR11014">
    <property type="entry name" value="PEPTIDASE M20 FAMILY MEMBER"/>
    <property type="match status" value="1"/>
</dbReference>
<dbReference type="Pfam" id="PF07687">
    <property type="entry name" value="M20_dimer"/>
    <property type="match status" value="1"/>
</dbReference>
<dbReference type="SUPFAM" id="SSF53187">
    <property type="entry name" value="Zn-dependent exopeptidases"/>
    <property type="match status" value="1"/>
</dbReference>
<feature type="binding site" evidence="2">
    <location>
        <position position="97"/>
    </location>
    <ligand>
        <name>Mn(2+)</name>
        <dbReference type="ChEBI" id="CHEBI:29035"/>
        <label>2</label>
    </ligand>
</feature>
<dbReference type="AlphaFoldDB" id="A0AAW9WJH9"/>
<dbReference type="PANTHER" id="PTHR11014:SF63">
    <property type="entry name" value="METALLOPEPTIDASE, PUTATIVE (AFU_ORTHOLOGUE AFUA_6G09600)-RELATED"/>
    <property type="match status" value="1"/>
</dbReference>
<evidence type="ECO:0000256" key="2">
    <source>
        <dbReference type="PIRSR" id="PIRSR005962-1"/>
    </source>
</evidence>
<reference evidence="4 5" key="1">
    <citation type="submission" date="2019-09" db="EMBL/GenBank/DDBJ databases">
        <title>Draft genome sequencing of Hungatella hathewayi 123Y-2.</title>
        <authorList>
            <person name="Lv Q."/>
            <person name="Li S."/>
        </authorList>
    </citation>
    <scope>NUCLEOTIDE SEQUENCE [LARGE SCALE GENOMIC DNA]</scope>
    <source>
        <strain evidence="4 5">123Y-2</strain>
    </source>
</reference>
<evidence type="ECO:0000256" key="1">
    <source>
        <dbReference type="ARBA" id="ARBA00022801"/>
    </source>
</evidence>
<dbReference type="InterPro" id="IPR017439">
    <property type="entry name" value="Amidohydrolase"/>
</dbReference>
<comment type="cofactor">
    <cofactor evidence="2">
        <name>Mn(2+)</name>
        <dbReference type="ChEBI" id="CHEBI:29035"/>
    </cofactor>
    <text evidence="2">The Mn(2+) ion enhances activity.</text>
</comment>
<dbReference type="FunFam" id="3.30.70.360:FF:000001">
    <property type="entry name" value="N-acetyldiaminopimelate deacetylase"/>
    <property type="match status" value="1"/>
</dbReference>
<dbReference type="InterPro" id="IPR011650">
    <property type="entry name" value="Peptidase_M20_dimer"/>
</dbReference>